<accession>A0A420IKA0</accession>
<name>A0A420IKA0_9PEZI</name>
<organism evidence="2 3">
    <name type="scientific">Golovinomyces cichoracearum</name>
    <dbReference type="NCBI Taxonomy" id="62708"/>
    <lineage>
        <taxon>Eukaryota</taxon>
        <taxon>Fungi</taxon>
        <taxon>Dikarya</taxon>
        <taxon>Ascomycota</taxon>
        <taxon>Pezizomycotina</taxon>
        <taxon>Leotiomycetes</taxon>
        <taxon>Erysiphales</taxon>
        <taxon>Erysiphaceae</taxon>
        <taxon>Golovinomyces</taxon>
    </lineage>
</organism>
<dbReference type="CDD" id="cd02325">
    <property type="entry name" value="R3H"/>
    <property type="match status" value="1"/>
</dbReference>
<gene>
    <name evidence="2" type="ORF">GcM1_237106</name>
</gene>
<evidence type="ECO:0000313" key="3">
    <source>
        <dbReference type="Proteomes" id="UP000285326"/>
    </source>
</evidence>
<dbReference type="InterPro" id="IPR025952">
    <property type="entry name" value="R3H-assoc_dom"/>
</dbReference>
<evidence type="ECO:0000259" key="1">
    <source>
        <dbReference type="Pfam" id="PF13902"/>
    </source>
</evidence>
<comment type="caution">
    <text evidence="2">The sequence shown here is derived from an EMBL/GenBank/DDBJ whole genome shotgun (WGS) entry which is preliminary data.</text>
</comment>
<dbReference type="Proteomes" id="UP000285326">
    <property type="component" value="Unassembled WGS sequence"/>
</dbReference>
<proteinExistence type="predicted"/>
<evidence type="ECO:0000313" key="2">
    <source>
        <dbReference type="EMBL" id="RKF74905.1"/>
    </source>
</evidence>
<dbReference type="Pfam" id="PF13902">
    <property type="entry name" value="R3H-assoc"/>
    <property type="match status" value="1"/>
</dbReference>
<dbReference type="InterPro" id="IPR036867">
    <property type="entry name" value="R3H_dom_sf"/>
</dbReference>
<dbReference type="EMBL" id="MCBS01023722">
    <property type="protein sequence ID" value="RKF74905.1"/>
    <property type="molecule type" value="Genomic_DNA"/>
</dbReference>
<dbReference type="GO" id="GO:0003676">
    <property type="term" value="F:nucleic acid binding"/>
    <property type="evidence" value="ECO:0007669"/>
    <property type="project" value="InterPro"/>
</dbReference>
<dbReference type="AlphaFoldDB" id="A0A420IKA0"/>
<protein>
    <recommendedName>
        <fullName evidence="1">R3H-associated N-terminal domain-containing protein</fullName>
    </recommendedName>
</protein>
<sequence length="330" mass="37915">MAILINLLSASQSDVIDASVTEFPTFNLNASTTKFETDSDENILQSKLRLEKIESCAKINDNRNRRELFIKGREGSRRRKRYENANFLNVPNSQQPLPSDWEVHPTYPVHNNIPYYLAYLWERRFQRQLEDEEEESQRKTKPTLSCPHGKASRDLKFALKKAKGAKPILKDIEHEIRTFIIKAAENNLVVNSTSSSQSAEVIDSEDEDIIFIDRDKDGRGTITMSDETYEEACVQRRRKIESLVFESKSCQSGDQDTGRFFRWLIHAAAEYYGLESQSEDTDENGGRGGERSARKIIVRFRNGSPIKCHKDVTTASDESLKMPRPLWCLI</sequence>
<reference evidence="2 3" key="1">
    <citation type="journal article" date="2018" name="BMC Genomics">
        <title>Comparative genome analyses reveal sequence features reflecting distinct modes of host-adaptation between dicot and monocot powdery mildew.</title>
        <authorList>
            <person name="Wu Y."/>
            <person name="Ma X."/>
            <person name="Pan Z."/>
            <person name="Kale S.D."/>
            <person name="Song Y."/>
            <person name="King H."/>
            <person name="Zhang Q."/>
            <person name="Presley C."/>
            <person name="Deng X."/>
            <person name="Wei C.I."/>
            <person name="Xiao S."/>
        </authorList>
    </citation>
    <scope>NUCLEOTIDE SEQUENCE [LARGE SCALE GENOMIC DNA]</scope>
    <source>
        <strain evidence="2">UMSG1</strain>
    </source>
</reference>
<dbReference type="SUPFAM" id="SSF82708">
    <property type="entry name" value="R3H domain"/>
    <property type="match status" value="1"/>
</dbReference>
<feature type="domain" description="R3H-associated N-terminal" evidence="1">
    <location>
        <begin position="60"/>
        <end position="149"/>
    </location>
</feature>